<gene>
    <name evidence="2" type="ORF">HHI36_010058</name>
</gene>
<feature type="region of interest" description="Disordered" evidence="1">
    <location>
        <begin position="1"/>
        <end position="102"/>
    </location>
</feature>
<feature type="compositionally biased region" description="Basic and acidic residues" evidence="1">
    <location>
        <begin position="26"/>
        <end position="35"/>
    </location>
</feature>
<feature type="compositionally biased region" description="Basic residues" evidence="1">
    <location>
        <begin position="92"/>
        <end position="102"/>
    </location>
</feature>
<sequence length="102" mass="11429">MISREKTIGKILNKDSDSESEAGGIPEERSSDREIIIGCEDPVTLELNDNEDMDSDVQVSSTKSEDKNVSGPSQFSYYEKIYTNGPPAPTRTRQHNIVRQRP</sequence>
<dbReference type="Proteomes" id="UP001516400">
    <property type="component" value="Unassembled WGS sequence"/>
</dbReference>
<evidence type="ECO:0000313" key="2">
    <source>
        <dbReference type="EMBL" id="KAL3265862.1"/>
    </source>
</evidence>
<name>A0ABD2MHR8_9CUCU</name>
<keyword evidence="3" id="KW-1185">Reference proteome</keyword>
<dbReference type="EMBL" id="JABFTP020000001">
    <property type="protein sequence ID" value="KAL3265862.1"/>
    <property type="molecule type" value="Genomic_DNA"/>
</dbReference>
<proteinExistence type="predicted"/>
<feature type="compositionally biased region" description="Basic and acidic residues" evidence="1">
    <location>
        <begin position="1"/>
        <end position="17"/>
    </location>
</feature>
<reference evidence="2 3" key="1">
    <citation type="journal article" date="2021" name="BMC Biol.">
        <title>Horizontally acquired antibacterial genes associated with adaptive radiation of ladybird beetles.</title>
        <authorList>
            <person name="Li H.S."/>
            <person name="Tang X.F."/>
            <person name="Huang Y.H."/>
            <person name="Xu Z.Y."/>
            <person name="Chen M.L."/>
            <person name="Du X.Y."/>
            <person name="Qiu B.Y."/>
            <person name="Chen P.T."/>
            <person name="Zhang W."/>
            <person name="Slipinski A."/>
            <person name="Escalona H.E."/>
            <person name="Waterhouse R.M."/>
            <person name="Zwick A."/>
            <person name="Pang H."/>
        </authorList>
    </citation>
    <scope>NUCLEOTIDE SEQUENCE [LARGE SCALE GENOMIC DNA]</scope>
    <source>
        <strain evidence="2">SYSU2018</strain>
    </source>
</reference>
<evidence type="ECO:0000313" key="3">
    <source>
        <dbReference type="Proteomes" id="UP001516400"/>
    </source>
</evidence>
<evidence type="ECO:0000256" key="1">
    <source>
        <dbReference type="SAM" id="MobiDB-lite"/>
    </source>
</evidence>
<organism evidence="2 3">
    <name type="scientific">Cryptolaemus montrouzieri</name>
    <dbReference type="NCBI Taxonomy" id="559131"/>
    <lineage>
        <taxon>Eukaryota</taxon>
        <taxon>Metazoa</taxon>
        <taxon>Ecdysozoa</taxon>
        <taxon>Arthropoda</taxon>
        <taxon>Hexapoda</taxon>
        <taxon>Insecta</taxon>
        <taxon>Pterygota</taxon>
        <taxon>Neoptera</taxon>
        <taxon>Endopterygota</taxon>
        <taxon>Coleoptera</taxon>
        <taxon>Polyphaga</taxon>
        <taxon>Cucujiformia</taxon>
        <taxon>Coccinelloidea</taxon>
        <taxon>Coccinellidae</taxon>
        <taxon>Scymninae</taxon>
        <taxon>Scymnini</taxon>
        <taxon>Cryptolaemus</taxon>
    </lineage>
</organism>
<dbReference type="AlphaFoldDB" id="A0ABD2MHR8"/>
<comment type="caution">
    <text evidence="2">The sequence shown here is derived from an EMBL/GenBank/DDBJ whole genome shotgun (WGS) entry which is preliminary data.</text>
</comment>
<protein>
    <submittedName>
        <fullName evidence="2">Uncharacterized protein</fullName>
    </submittedName>
</protein>
<accession>A0ABD2MHR8</accession>